<dbReference type="EMBL" id="QKWP01000363">
    <property type="protein sequence ID" value="RIB21409.1"/>
    <property type="molecule type" value="Genomic_DNA"/>
</dbReference>
<protein>
    <submittedName>
        <fullName evidence="1">Uncharacterized protein</fullName>
    </submittedName>
</protein>
<reference evidence="1 2" key="1">
    <citation type="submission" date="2018-06" db="EMBL/GenBank/DDBJ databases">
        <title>Comparative genomics reveals the genomic features of Rhizophagus irregularis, R. cerebriforme, R. diaphanum and Gigaspora rosea, and their symbiotic lifestyle signature.</title>
        <authorList>
            <person name="Morin E."/>
            <person name="San Clemente H."/>
            <person name="Chen E.C.H."/>
            <person name="De La Providencia I."/>
            <person name="Hainaut M."/>
            <person name="Kuo A."/>
            <person name="Kohler A."/>
            <person name="Murat C."/>
            <person name="Tang N."/>
            <person name="Roy S."/>
            <person name="Loubradou J."/>
            <person name="Henrissat B."/>
            <person name="Grigoriev I.V."/>
            <person name="Corradi N."/>
            <person name="Roux C."/>
            <person name="Martin F.M."/>
        </authorList>
    </citation>
    <scope>NUCLEOTIDE SEQUENCE [LARGE SCALE GENOMIC DNA]</scope>
    <source>
        <strain evidence="1 2">DAOM 194757</strain>
    </source>
</reference>
<dbReference type="Proteomes" id="UP000266673">
    <property type="component" value="Unassembled WGS sequence"/>
</dbReference>
<evidence type="ECO:0000313" key="1">
    <source>
        <dbReference type="EMBL" id="RIB21409.1"/>
    </source>
</evidence>
<evidence type="ECO:0000313" key="2">
    <source>
        <dbReference type="Proteomes" id="UP000266673"/>
    </source>
</evidence>
<gene>
    <name evidence="1" type="ORF">C2G38_2140676</name>
</gene>
<proteinExistence type="predicted"/>
<comment type="caution">
    <text evidence="1">The sequence shown here is derived from an EMBL/GenBank/DDBJ whole genome shotgun (WGS) entry which is preliminary data.</text>
</comment>
<sequence length="217" mass="25603">MVSKTSPQLHELEIRQHKENNNRKINGLSRYVLKYKEELKKRKASHNLCEKVIILNAAKAYRDELEIRNSLIKSKQQDKARKAGQASANARKAAHRNKLIMISINCCYKWMINTRNIRPDFQLLEMKNLQSCNGNPYDNKLPEEPYLFFEEELLESVNLLEDHQLNKLVLDLEHGAQKALELHQKWLDRWLHLPLSICRLDGKFGQEFAHKVSLMWF</sequence>
<name>A0A397VK75_9GLOM</name>
<organism evidence="1 2">
    <name type="scientific">Gigaspora rosea</name>
    <dbReference type="NCBI Taxonomy" id="44941"/>
    <lineage>
        <taxon>Eukaryota</taxon>
        <taxon>Fungi</taxon>
        <taxon>Fungi incertae sedis</taxon>
        <taxon>Mucoromycota</taxon>
        <taxon>Glomeromycotina</taxon>
        <taxon>Glomeromycetes</taxon>
        <taxon>Diversisporales</taxon>
        <taxon>Gigasporaceae</taxon>
        <taxon>Gigaspora</taxon>
    </lineage>
</organism>
<accession>A0A397VK75</accession>
<keyword evidence="2" id="KW-1185">Reference proteome</keyword>
<dbReference type="OrthoDB" id="2446915at2759"/>
<dbReference type="AlphaFoldDB" id="A0A397VK75"/>